<dbReference type="KEGG" id="ypi:YpsIP31758_0734"/>
<dbReference type="Gene3D" id="1.10.530.10">
    <property type="match status" value="1"/>
</dbReference>
<dbReference type="InterPro" id="IPR011055">
    <property type="entry name" value="Dup_hybrid_motif"/>
</dbReference>
<dbReference type="InterPro" id="IPR023346">
    <property type="entry name" value="Lysozyme-like_dom_sf"/>
</dbReference>
<dbReference type="EMBL" id="CP000720">
    <property type="protein sequence ID" value="ABS48134.1"/>
    <property type="molecule type" value="Genomic_DNA"/>
</dbReference>
<dbReference type="Proteomes" id="UP000002412">
    <property type="component" value="Chromosome"/>
</dbReference>
<accession>A0A0U1QZC3</accession>
<evidence type="ECO:0000313" key="2">
    <source>
        <dbReference type="Proteomes" id="UP000002412"/>
    </source>
</evidence>
<organism evidence="1 2">
    <name type="scientific">Yersinia pseudotuberculosis serotype O:1b (strain IP 31758)</name>
    <dbReference type="NCBI Taxonomy" id="349747"/>
    <lineage>
        <taxon>Bacteria</taxon>
        <taxon>Pseudomonadati</taxon>
        <taxon>Pseudomonadota</taxon>
        <taxon>Gammaproteobacteria</taxon>
        <taxon>Enterobacterales</taxon>
        <taxon>Yersiniaceae</taxon>
        <taxon>Yersinia</taxon>
    </lineage>
</organism>
<evidence type="ECO:0000313" key="1">
    <source>
        <dbReference type="EMBL" id="ABS48134.1"/>
    </source>
</evidence>
<dbReference type="RefSeq" id="WP_012104589.1">
    <property type="nucleotide sequence ID" value="NC_009708.1"/>
</dbReference>
<dbReference type="HOGENOM" id="CLU_019442_0_0_6"/>
<proteinExistence type="predicted"/>
<dbReference type="AlphaFoldDB" id="A0A0U1QZC3"/>
<dbReference type="SUPFAM" id="SSF53955">
    <property type="entry name" value="Lysozyme-like"/>
    <property type="match status" value="1"/>
</dbReference>
<name>A0A0U1QZC3_YERP3</name>
<reference evidence="1 2" key="1">
    <citation type="journal article" date="2007" name="PLoS Genet.">
        <title>The complete genome sequence of Yersinia pseudotuberculosis IP31758, the causative agent of Far East scarlet-like fever.</title>
        <authorList>
            <person name="Eppinger M."/>
            <person name="Rosovitz M.J."/>
            <person name="Fricke W.F."/>
            <person name="Rasko D.A."/>
            <person name="Kokorina G."/>
            <person name="Fayolle C."/>
            <person name="Lindler L.E."/>
            <person name="Carniel E."/>
            <person name="Ravel J."/>
        </authorList>
    </citation>
    <scope>NUCLEOTIDE SEQUENCE [LARGE SCALE GENOMIC DNA]</scope>
    <source>
        <strain evidence="1 2">IP 31758</strain>
    </source>
</reference>
<dbReference type="CDD" id="cd12797">
    <property type="entry name" value="M23_peptidase"/>
    <property type="match status" value="1"/>
</dbReference>
<gene>
    <name evidence="1" type="ordered locus">YpsIP31758_0734</name>
</gene>
<dbReference type="Gene3D" id="2.70.70.10">
    <property type="entry name" value="Glucose Permease (Domain IIA)"/>
    <property type="match status" value="1"/>
</dbReference>
<protein>
    <submittedName>
        <fullName evidence="1">M23 peptidase domain protein</fullName>
    </submittedName>
</protein>
<sequence>MIISPPFLRDRDATQSDADWVDAMMPVSSRRGYPLNTSDSWHGGIHIPHTDSGALPEKVRAIADGTVVSFRKPSKPWERDQFPLKYSPPRGTDDGYVLLKHETEIGSGDDGKVVFYSLYMHLKHLEAEIKTDAKIYRKAPLGSSGMTDGQNEFHFQIFCDEANTRKLVGRTTGELNINESGRKDVVYGDIHFYLPAGTKFYEARPSANIATTTNLNEVHTSAVPLYASMSLSKGAGTMITRQACANAEGTFEPVGSPLVNADGKDYEYNLYKTATSRYPQSPSAGYELLRFGRIINTEHETLVPADAPLWMTVNYPGGQGVVNLAVATVKKFSDADFPHWTGWQLIDDDKDMHSQCNSAAIRKLREKDRYAAQSSKLICCIPFEWEKSTIDTRYKWLMTGLPWEQCTPEKTATWQIPGSQESKDRILMNEEDYGRFKQHAEALCFDSGALGSGKVWHFDPRGFIENFRKSRWLDEIDLSRVYSTTAKDVREKYRTSINFILIKYGMNNPIRTAHFLGQGAIESQNLNLMVEGSVSFSRHPDHPSFAEEINGYYADPTDIYGYFHNYEREGNDLGNITKSDLRDSRNNLLTVVIGRDSNNRPILTAPQRRTIDSNLSHIGDGMKFRGRGFKQLTGLANYTGYWTYRGWLRSTDYDNSWWRNPNRLRVPLIDNPQNISTEPYNCIDSGGQFVAKNGVLRRADAGVTRDSSRSVSMVINRWDQQSFERRFQSTQNTYSIVGDE</sequence>